<dbReference type="SUPFAM" id="SSF51294">
    <property type="entry name" value="Hedgehog/intein (Hint) domain"/>
    <property type="match status" value="1"/>
</dbReference>
<gene>
    <name evidence="2" type="ORF">QQS21_003663</name>
</gene>
<feature type="transmembrane region" description="Helical" evidence="1">
    <location>
        <begin position="1479"/>
        <end position="1500"/>
    </location>
</feature>
<dbReference type="Proteomes" id="UP001251528">
    <property type="component" value="Unassembled WGS sequence"/>
</dbReference>
<organism evidence="2 3">
    <name type="scientific">Conoideocrella luteorostrata</name>
    <dbReference type="NCBI Taxonomy" id="1105319"/>
    <lineage>
        <taxon>Eukaryota</taxon>
        <taxon>Fungi</taxon>
        <taxon>Dikarya</taxon>
        <taxon>Ascomycota</taxon>
        <taxon>Pezizomycotina</taxon>
        <taxon>Sordariomycetes</taxon>
        <taxon>Hypocreomycetidae</taxon>
        <taxon>Hypocreales</taxon>
        <taxon>Clavicipitaceae</taxon>
        <taxon>Conoideocrella</taxon>
    </lineage>
</organism>
<feature type="transmembrane region" description="Helical" evidence="1">
    <location>
        <begin position="1512"/>
        <end position="1540"/>
    </location>
</feature>
<sequence>MDHIDGKAIAKKLVELTSSLKSLPATDYAGRLHYKAALSRRAMEFRDQSMLDMGSPWPGYDDRPGTPSLAGYAIPDTFNYLAQTAVARAMKDLGSQLQSKVDMVICDEVYTDQMATLAYLCFTEHINATLREKPIEVYDEIIGSVRQVKDLRDLRMLTWKFDAGHGHNVVGDVMEPLLTYLPFIAKIIEEDTAHEDSLRSMSILFLADFMTGDPYTAEVRKDFVFKSSFEILRQWSRALWERKGKGNPSETKKIVAFCGRAATAVYRPSESSPIPSTYDVTTKVYHEITKRDPGHDSYIDEVRQAINDLIESDLNTWKSIYQGLSNAWSTSSYSYWKDAVKKGMAKDDEAVIKQWVTDGYFWEDELPYGSKKMLKKYFARNGAYIAAGNVITLADGSYRKVETLKVNDMLLTSAKGDTDPVKVSRDTHPMELTAGLISFNGEEPFATPAQVFHTTTGLRAVNPQAAMKQNPWAKIGRLAVGHILYRHKENPSTQSDYELIEVKSIERTTPEKRTVFALALNNGVRLHHVNRYLANVNDPEIRLEDVSALLSKFSAADQMRILSSAKEINPLLSTFDTQTIWERLQIEMLDAKSQAIDPWKGSSYSAPFSSRGAHAHILQNNSILHLAKSYKLVPVGKAPRLPINSLPGMKLLDGNLLLDDQVQSRAAVNEKNRTVSWTRKIPGKQVVYEHGQVEIFAGDETGSGSTLYSPEAHPSSLDQGDIIKFTVSSSTIDSVQRKSRAFPMSLLSSSASPVASLTGGIRSKWDMTLDKKEWKKGEKRDKPEDPVKFGTIFTGTHVIPEEVNIFGATVPILDEILEAINKGRKFSGKQVLDSLYTSFLNRVVEKDEDDDPTVVERRFIKVNESSTLLFLSDQGPDSTSPFNLTFKKNLGIDVTLPVLFQSMYFDVNFEGDEVSGGLFIHDPTMRENKGSRYFVNGEWQDEAFGDKADYRLRVSKHFANISTPGTNISNSAGFQPAGVTALLAAVSPISVEKLYKMPYNSNDANEMQQRLINEAMFYHMKDDDRKTFTNKEKPDPNDIGHELTDKLPDNLSKWLKNVYAPAFITRSITQIDKFKEHMKSGQAEKVWYWWSGNGKKCLSNTKEFNQLNRISSIRAMKQLYKKYLDQDAGTSRDLAQKLYKVVSSKPKMDQILEEDDRGDNINKICAIMYTLHPEEDYSGKWFRLITDRAIAKSVNLPFIKDKDGKYVQDYLDDAMSQLITKILTNDPKFVGPVRDQLEKDLIEFMEKNQINKQWSIEKKVSACIALMSAFTVEVAQLLVITGSGLARAFGGSKLFQLAGKLVEKAEGAVSKIPMGTKIARGLGALCVVGYFVGQVLPLVSVIKGWDKLTPAQRAIGILEAIRAVLNATERAVQEFNAWRNPDTKESVRATESAILDGSLSHEITQPVGEGLFELGEKLNPEGGVKANMADMLKEGGMPSNDEHISGDSEIWSEEKTSTPEKLRPMEEEAASKLSATSKWIRGLNIVLGFAVAAAMTYSLIEEWDKLTDVGKVINTLSVIVQILAVVVDVLDLAVATGLIVSATLSVAIPIIGAVLALVGIGLMIVSLFVDMYATEPATSPVDDFISNVVGTLTADWADPPDPKLSYYYSKKGGSSEAGTVTVSGENKTSETVAVLYSQMSVYVGHTDTCLFSDDSFHLSTDKEAKDGGAVSIAPENLIRPTLVSSLMQEKEPNKYWVYNLSLKGKSDEKTNPMGSIILEKGKKLSAAWAGKLKSKSKIDIIEVFTNGDKAHKVLEVTF</sequence>
<protein>
    <submittedName>
        <fullName evidence="2">Uncharacterized protein</fullName>
    </submittedName>
</protein>
<comment type="caution">
    <text evidence="2">The sequence shown here is derived from an EMBL/GenBank/DDBJ whole genome shotgun (WGS) entry which is preliminary data.</text>
</comment>
<dbReference type="InterPro" id="IPR036844">
    <property type="entry name" value="Hint_dom_sf"/>
</dbReference>
<keyword evidence="1" id="KW-0472">Membrane</keyword>
<evidence type="ECO:0000313" key="2">
    <source>
        <dbReference type="EMBL" id="KAK2605937.1"/>
    </source>
</evidence>
<evidence type="ECO:0000256" key="1">
    <source>
        <dbReference type="SAM" id="Phobius"/>
    </source>
</evidence>
<accession>A0AAJ0CX12</accession>
<dbReference type="EMBL" id="JASWJB010000049">
    <property type="protein sequence ID" value="KAK2605937.1"/>
    <property type="molecule type" value="Genomic_DNA"/>
</dbReference>
<reference evidence="2" key="1">
    <citation type="submission" date="2023-06" db="EMBL/GenBank/DDBJ databases">
        <title>Conoideocrella luteorostrata (Hypocreales: Clavicipitaceae), a potential biocontrol fungus for elongate hemlock scale in United States Christmas tree production areas.</title>
        <authorList>
            <person name="Barrett H."/>
            <person name="Lovett B."/>
            <person name="Macias A.M."/>
            <person name="Stajich J.E."/>
            <person name="Kasson M.T."/>
        </authorList>
    </citation>
    <scope>NUCLEOTIDE SEQUENCE</scope>
    <source>
        <strain evidence="2">ARSEF 14590</strain>
    </source>
</reference>
<feature type="transmembrane region" description="Helical" evidence="1">
    <location>
        <begin position="1546"/>
        <end position="1569"/>
    </location>
</feature>
<keyword evidence="3" id="KW-1185">Reference proteome</keyword>
<keyword evidence="1" id="KW-0812">Transmembrane</keyword>
<name>A0AAJ0CX12_9HYPO</name>
<keyword evidence="1" id="KW-1133">Transmembrane helix</keyword>
<evidence type="ECO:0000313" key="3">
    <source>
        <dbReference type="Proteomes" id="UP001251528"/>
    </source>
</evidence>
<proteinExistence type="predicted"/>